<evidence type="ECO:0000256" key="1">
    <source>
        <dbReference type="SAM" id="MobiDB-lite"/>
    </source>
</evidence>
<accession>A0A844B0Y3</accession>
<name>A0A844B0Y3_9RHOB</name>
<feature type="compositionally biased region" description="Low complexity" evidence="1">
    <location>
        <begin position="39"/>
        <end position="55"/>
    </location>
</feature>
<dbReference type="AlphaFoldDB" id="A0A844B0Y3"/>
<proteinExistence type="predicted"/>
<keyword evidence="3" id="KW-1185">Reference proteome</keyword>
<sequence length="118" mass="13170">MVTIADHTQGIQRQGPANVAQSRSPLKVNAAEHSPQVNQRSYSQQHQARQSQLHQKAQQLFEQRTERFIPANMAMEQLVRARMDNPSNLSPTLKMIEAVRDLRSGVLAGPIPTSAIYA</sequence>
<reference evidence="2 3" key="1">
    <citation type="submission" date="2019-10" db="EMBL/GenBank/DDBJ databases">
        <title>Epibacterium sp. nov., isolated from seawater.</title>
        <authorList>
            <person name="Zhang X."/>
            <person name="Li N."/>
        </authorList>
    </citation>
    <scope>NUCLEOTIDE SEQUENCE [LARGE SCALE GENOMIC DNA]</scope>
    <source>
        <strain evidence="2 3">SM1969</strain>
    </source>
</reference>
<protein>
    <submittedName>
        <fullName evidence="2">Uncharacterized protein</fullName>
    </submittedName>
</protein>
<evidence type="ECO:0000313" key="2">
    <source>
        <dbReference type="EMBL" id="MQY43056.1"/>
    </source>
</evidence>
<evidence type="ECO:0000313" key="3">
    <source>
        <dbReference type="Proteomes" id="UP000436694"/>
    </source>
</evidence>
<dbReference type="RefSeq" id="WP_153547863.1">
    <property type="nucleotide sequence ID" value="NZ_WIXK01000005.1"/>
</dbReference>
<feature type="region of interest" description="Disordered" evidence="1">
    <location>
        <begin position="1"/>
        <end position="59"/>
    </location>
</feature>
<dbReference type="EMBL" id="WIXK01000005">
    <property type="protein sequence ID" value="MQY43056.1"/>
    <property type="molecule type" value="Genomic_DNA"/>
</dbReference>
<comment type="caution">
    <text evidence="2">The sequence shown here is derived from an EMBL/GenBank/DDBJ whole genome shotgun (WGS) entry which is preliminary data.</text>
</comment>
<dbReference type="Proteomes" id="UP000436694">
    <property type="component" value="Unassembled WGS sequence"/>
</dbReference>
<organism evidence="2 3">
    <name type="scientific">Tritonibacter aquimaris</name>
    <dbReference type="NCBI Taxonomy" id="2663379"/>
    <lineage>
        <taxon>Bacteria</taxon>
        <taxon>Pseudomonadati</taxon>
        <taxon>Pseudomonadota</taxon>
        <taxon>Alphaproteobacteria</taxon>
        <taxon>Rhodobacterales</taxon>
        <taxon>Paracoccaceae</taxon>
        <taxon>Tritonibacter</taxon>
    </lineage>
</organism>
<gene>
    <name evidence="2" type="ORF">GG681_10430</name>
</gene>